<evidence type="ECO:0000313" key="13">
    <source>
        <dbReference type="Proteomes" id="UP000502287"/>
    </source>
</evidence>
<evidence type="ECO:0000313" key="11">
    <source>
        <dbReference type="EMBL" id="RPE96464.1"/>
    </source>
</evidence>
<dbReference type="InterPro" id="IPR051599">
    <property type="entry name" value="Cell_Envelope_Assoc"/>
</dbReference>
<organism evidence="10 13">
    <name type="scientific">Frederiksenia canicola</name>
    <dbReference type="NCBI Taxonomy" id="123824"/>
    <lineage>
        <taxon>Bacteria</taxon>
        <taxon>Pseudomonadati</taxon>
        <taxon>Pseudomonadota</taxon>
        <taxon>Gammaproteobacteria</taxon>
        <taxon>Pasteurellales</taxon>
        <taxon>Pasteurellaceae</taxon>
        <taxon>Frederiksenia</taxon>
    </lineage>
</organism>
<dbReference type="KEGG" id="fcl:A4G17_06545"/>
<dbReference type="PANTHER" id="PTHR30336:SF0">
    <property type="entry name" value="PROTEIN SANA"/>
    <property type="match status" value="1"/>
</dbReference>
<keyword evidence="12" id="KW-1185">Reference proteome</keyword>
<evidence type="ECO:0000256" key="2">
    <source>
        <dbReference type="ARBA" id="ARBA00022475"/>
    </source>
</evidence>
<evidence type="ECO:0000256" key="5">
    <source>
        <dbReference type="ARBA" id="ARBA00022989"/>
    </source>
</evidence>
<keyword evidence="3" id="KW-0997">Cell inner membrane</keyword>
<evidence type="ECO:0000313" key="12">
    <source>
        <dbReference type="Proteomes" id="UP000276901"/>
    </source>
</evidence>
<evidence type="ECO:0000256" key="7">
    <source>
        <dbReference type="ARBA" id="ARBA00037355"/>
    </source>
</evidence>
<sequence>MKEKVENEEKITKATFFYKVARYFWAFLKGLVWLIFPLLILMLVIDLGTSYLVKDRIYTDIQQLPKREYAVVLGTAKYYPSGRQNLYYKYRLEAAYAIYRSQKSDYFLMSGDNQTAYYNEPKTMTNDLRQMGMPSSVIKQDYAGYNTLDSILRADKVFKLKPFTIVSQRFHCERALMIAKFHDIDAICFVATYPEQHYRVRIREFIARTGMVWRFLIGADATTLEDSKIIEPPVK</sequence>
<keyword evidence="5 8" id="KW-1133">Transmembrane helix</keyword>
<keyword evidence="4 8" id="KW-0812">Transmembrane</keyword>
<name>A0AAE7C273_9PAST</name>
<accession>A0AAE7C273</accession>
<keyword evidence="2" id="KW-1003">Cell membrane</keyword>
<evidence type="ECO:0000259" key="9">
    <source>
        <dbReference type="Pfam" id="PF02698"/>
    </source>
</evidence>
<dbReference type="Proteomes" id="UP000276901">
    <property type="component" value="Unassembled WGS sequence"/>
</dbReference>
<dbReference type="Proteomes" id="UP000502287">
    <property type="component" value="Chromosome"/>
</dbReference>
<evidence type="ECO:0000256" key="3">
    <source>
        <dbReference type="ARBA" id="ARBA00022519"/>
    </source>
</evidence>
<feature type="transmembrane region" description="Helical" evidence="8">
    <location>
        <begin position="23"/>
        <end position="45"/>
    </location>
</feature>
<evidence type="ECO:0000256" key="1">
    <source>
        <dbReference type="ARBA" id="ARBA00004377"/>
    </source>
</evidence>
<keyword evidence="6 8" id="KW-0472">Membrane</keyword>
<comment type="subcellular location">
    <subcellularLocation>
        <location evidence="1">Cell inner membrane</location>
        <topology evidence="1">Single-pass membrane protein</topology>
    </subcellularLocation>
</comment>
<reference evidence="11 12" key="2">
    <citation type="submission" date="2018-11" db="EMBL/GenBank/DDBJ databases">
        <title>Genomic Encyclopedia of Type Strains, Phase IV (KMG-IV): sequencing the most valuable type-strain genomes for metagenomic binning, comparative biology and taxonomic classification.</title>
        <authorList>
            <person name="Goeker M."/>
        </authorList>
    </citation>
    <scope>NUCLEOTIDE SEQUENCE [LARGE SCALE GENOMIC DNA]</scope>
    <source>
        <strain evidence="11 12">DSM 25797</strain>
    </source>
</reference>
<reference evidence="10 13" key="1">
    <citation type="submission" date="2016-03" db="EMBL/GenBank/DDBJ databases">
        <authorList>
            <person name="Hansen M.J."/>
            <person name="Bojesen A.M."/>
            <person name="Planet P."/>
        </authorList>
    </citation>
    <scope>NUCLEOTIDE SEQUENCE [LARGE SCALE GENOMIC DNA]</scope>
    <source>
        <strain evidence="10 13">HPA 21</strain>
    </source>
</reference>
<dbReference type="RefSeq" id="WP_123956358.1">
    <property type="nucleotide sequence ID" value="NZ_CP015029.1"/>
</dbReference>
<evidence type="ECO:0000256" key="4">
    <source>
        <dbReference type="ARBA" id="ARBA00022692"/>
    </source>
</evidence>
<comment type="function">
    <text evidence="7">Participates in the barrier function of the cell envelope.</text>
</comment>
<proteinExistence type="predicted"/>
<gene>
    <name evidence="10" type="ORF">A4G17_06545</name>
    <name evidence="11" type="ORF">EDC49_0857</name>
</gene>
<dbReference type="EMBL" id="CP015029">
    <property type="protein sequence ID" value="QIM65115.1"/>
    <property type="molecule type" value="Genomic_DNA"/>
</dbReference>
<protein>
    <submittedName>
        <fullName evidence="11">SanA protein</fullName>
    </submittedName>
</protein>
<feature type="domain" description="DUF218" evidence="9">
    <location>
        <begin position="69"/>
        <end position="194"/>
    </location>
</feature>
<evidence type="ECO:0000313" key="10">
    <source>
        <dbReference type="EMBL" id="QIM65115.1"/>
    </source>
</evidence>
<dbReference type="EMBL" id="RKQT01000001">
    <property type="protein sequence ID" value="RPE96464.1"/>
    <property type="molecule type" value="Genomic_DNA"/>
</dbReference>
<dbReference type="AlphaFoldDB" id="A0AAE7C273"/>
<dbReference type="CDD" id="cd06259">
    <property type="entry name" value="YdcF-like"/>
    <property type="match status" value="1"/>
</dbReference>
<dbReference type="PANTHER" id="PTHR30336">
    <property type="entry name" value="INNER MEMBRANE PROTEIN, PROBABLE PERMEASE"/>
    <property type="match status" value="1"/>
</dbReference>
<dbReference type="GO" id="GO:0005886">
    <property type="term" value="C:plasma membrane"/>
    <property type="evidence" value="ECO:0007669"/>
    <property type="project" value="UniProtKB-SubCell"/>
</dbReference>
<evidence type="ECO:0000256" key="8">
    <source>
        <dbReference type="SAM" id="Phobius"/>
    </source>
</evidence>
<evidence type="ECO:0000256" key="6">
    <source>
        <dbReference type="ARBA" id="ARBA00023136"/>
    </source>
</evidence>
<dbReference type="InterPro" id="IPR003848">
    <property type="entry name" value="DUF218"/>
</dbReference>
<dbReference type="Pfam" id="PF02698">
    <property type="entry name" value="DUF218"/>
    <property type="match status" value="1"/>
</dbReference>